<feature type="region of interest" description="Disordered" evidence="3">
    <location>
        <begin position="717"/>
        <end position="762"/>
    </location>
</feature>
<dbReference type="InterPro" id="IPR000375">
    <property type="entry name" value="Dynamin_stalk"/>
</dbReference>
<feature type="domain" description="Dynamin-type G" evidence="5">
    <location>
        <begin position="36"/>
        <end position="321"/>
    </location>
</feature>
<accession>A0AAW0QG76</accession>
<proteinExistence type="predicted"/>
<feature type="domain" description="GED" evidence="4">
    <location>
        <begin position="616"/>
        <end position="707"/>
    </location>
</feature>
<dbReference type="Gene3D" id="3.40.50.300">
    <property type="entry name" value="P-loop containing nucleotide triphosphate hydrolases"/>
    <property type="match status" value="1"/>
</dbReference>
<dbReference type="InterPro" id="IPR027417">
    <property type="entry name" value="P-loop_NTPase"/>
</dbReference>
<evidence type="ECO:0000313" key="6">
    <source>
        <dbReference type="EMBL" id="KAK8105032.1"/>
    </source>
</evidence>
<evidence type="ECO:0000259" key="5">
    <source>
        <dbReference type="PROSITE" id="PS51718"/>
    </source>
</evidence>
<keyword evidence="7" id="KW-1185">Reference proteome</keyword>
<dbReference type="InterPro" id="IPR045063">
    <property type="entry name" value="Dynamin_N"/>
</dbReference>
<evidence type="ECO:0008006" key="8">
    <source>
        <dbReference type="Google" id="ProtNLM"/>
    </source>
</evidence>
<dbReference type="GO" id="GO:0008017">
    <property type="term" value="F:microtubule binding"/>
    <property type="evidence" value="ECO:0007669"/>
    <property type="project" value="TreeGrafter"/>
</dbReference>
<feature type="region of interest" description="Disordered" evidence="3">
    <location>
        <begin position="793"/>
        <end position="864"/>
    </location>
</feature>
<feature type="compositionally biased region" description="Basic and acidic residues" evidence="3">
    <location>
        <begin position="265"/>
        <end position="282"/>
    </location>
</feature>
<dbReference type="GO" id="GO:0003924">
    <property type="term" value="F:GTPase activity"/>
    <property type="evidence" value="ECO:0007669"/>
    <property type="project" value="InterPro"/>
</dbReference>
<evidence type="ECO:0000256" key="3">
    <source>
        <dbReference type="SAM" id="MobiDB-lite"/>
    </source>
</evidence>
<dbReference type="GO" id="GO:0006897">
    <property type="term" value="P:endocytosis"/>
    <property type="evidence" value="ECO:0007669"/>
    <property type="project" value="TreeGrafter"/>
</dbReference>
<dbReference type="InterPro" id="IPR020850">
    <property type="entry name" value="GED_dom"/>
</dbReference>
<dbReference type="GO" id="GO:0005739">
    <property type="term" value="C:mitochondrion"/>
    <property type="evidence" value="ECO:0007669"/>
    <property type="project" value="TreeGrafter"/>
</dbReference>
<dbReference type="PROSITE" id="PS51718">
    <property type="entry name" value="G_DYNAMIN_2"/>
    <property type="match status" value="1"/>
</dbReference>
<feature type="compositionally biased region" description="Polar residues" evidence="3">
    <location>
        <begin position="816"/>
        <end position="850"/>
    </location>
</feature>
<keyword evidence="1" id="KW-0547">Nucleotide-binding</keyword>
<dbReference type="GO" id="GO:0000266">
    <property type="term" value="P:mitochondrial fission"/>
    <property type="evidence" value="ECO:0007669"/>
    <property type="project" value="TreeGrafter"/>
</dbReference>
<dbReference type="InterPro" id="IPR001401">
    <property type="entry name" value="Dynamin_GTPase"/>
</dbReference>
<dbReference type="Pfam" id="PF00350">
    <property type="entry name" value="Dynamin_N"/>
    <property type="match status" value="1"/>
</dbReference>
<dbReference type="PANTHER" id="PTHR11566:SF149">
    <property type="entry name" value="GTPASE, PUTATIVE (AFU_ORTHOLOGUE AFUA_6G11890)-RELATED"/>
    <property type="match status" value="1"/>
</dbReference>
<feature type="region of interest" description="Disordered" evidence="3">
    <location>
        <begin position="257"/>
        <end position="282"/>
    </location>
</feature>
<evidence type="ECO:0000259" key="4">
    <source>
        <dbReference type="PROSITE" id="PS51388"/>
    </source>
</evidence>
<dbReference type="InterPro" id="IPR030381">
    <property type="entry name" value="G_DYNAMIN_dom"/>
</dbReference>
<dbReference type="InterPro" id="IPR003130">
    <property type="entry name" value="GED"/>
</dbReference>
<dbReference type="SUPFAM" id="SSF52540">
    <property type="entry name" value="P-loop containing nucleoside triphosphate hydrolases"/>
    <property type="match status" value="1"/>
</dbReference>
<sequence>MAGISLDTDALKQLQKEQKTLLGTIDGLRKHGIGPLVDLPQIIVVGDRSAGKSSVLESISGIRFPVKDGLCTRCTTELVLRTDARTRIDVQIQPQCSQSVDGNPALFSFSVTAFDKTALPSIIEKASLQVFPDDGSELSQDVIRVEITGPDVPSLTLVDLPGLGHAEDKDLSAADRAIVDRLVERYTSKKNSIILAVISARNQLSSQEILSKLEVHDKGRKRTLGVITKPDMLPPYSQAEETYIRLAKNQQQSNQLPLGWHVLRNRSESEHGDSDDERDRKESEYFLSSPWRTVPPKNRGVDRLRDKLSSILLQHIKESLPDVIQQIEVEIDNRYNEIKRLGEPRSTPKELRSHLDKIASQFHMLSSHAVDGNYIDEFFGGLYPASDEESLGWERRAKKYRALVRDLNRVFTHLLASRGSHRTILPRDINKSDGVPEKGDDNDNDNDVDGQMPELPSFLNFLEDLYQVDEPEDVSFETVVAELEIQSSANQGNEFPGTPNDQLATKLFRDQCQPWEGIAQRHIQLVLEMSRYFVGLLLNYIATPDGKTRSAILTEKVDPFFEEKSLILKEKLRELLRHYHYGHPQPLDAEFRKLLTTRCRKRPNEQVEVIVSESGVERLIEKSQAYYEMALRTFTDNVIILAIENCLIQEVPLIFTTQMVNQMELDELEWFAAEPHEVSEERAQLQKDHEALKEGLALCSKYPATDDYPAVMAPAVVQLDDSPPPPRAAGIIRPPSTATRKSTTPDAPPKTRNKEKGQSNDAKFPSIFENLEKRPSPVHFDFAARGKADSVVKTATQSAKQQSSSLFSPPAPHAPQPNTSFLFPSAKPKSTTSSGLFQNAGQQLGTSSLFPNDKPKPSVPSGLS</sequence>
<dbReference type="AlphaFoldDB" id="A0AAW0QG76"/>
<dbReference type="Gene3D" id="1.20.120.1240">
    <property type="entry name" value="Dynamin, middle domain"/>
    <property type="match status" value="1"/>
</dbReference>
<dbReference type="GO" id="GO:0016559">
    <property type="term" value="P:peroxisome fission"/>
    <property type="evidence" value="ECO:0007669"/>
    <property type="project" value="TreeGrafter"/>
</dbReference>
<organism evidence="6 7">
    <name type="scientific">Apiospora kogelbergensis</name>
    <dbReference type="NCBI Taxonomy" id="1337665"/>
    <lineage>
        <taxon>Eukaryota</taxon>
        <taxon>Fungi</taxon>
        <taxon>Dikarya</taxon>
        <taxon>Ascomycota</taxon>
        <taxon>Pezizomycotina</taxon>
        <taxon>Sordariomycetes</taxon>
        <taxon>Xylariomycetidae</taxon>
        <taxon>Amphisphaeriales</taxon>
        <taxon>Apiosporaceae</taxon>
        <taxon>Apiospora</taxon>
    </lineage>
</organism>
<reference evidence="6 7" key="1">
    <citation type="submission" date="2023-01" db="EMBL/GenBank/DDBJ databases">
        <title>Analysis of 21 Apiospora genomes using comparative genomics revels a genus with tremendous synthesis potential of carbohydrate active enzymes and secondary metabolites.</title>
        <authorList>
            <person name="Sorensen T."/>
        </authorList>
    </citation>
    <scope>NUCLEOTIDE SEQUENCE [LARGE SCALE GENOMIC DNA]</scope>
    <source>
        <strain evidence="6 7">CBS 117206</strain>
    </source>
</reference>
<dbReference type="Pfam" id="PF01031">
    <property type="entry name" value="Dynamin_M"/>
    <property type="match status" value="1"/>
</dbReference>
<dbReference type="GO" id="GO:0005525">
    <property type="term" value="F:GTP binding"/>
    <property type="evidence" value="ECO:0007669"/>
    <property type="project" value="InterPro"/>
</dbReference>
<protein>
    <recommendedName>
        <fullName evidence="8">Dynamin family protein</fullName>
    </recommendedName>
</protein>
<name>A0AAW0QG76_9PEZI</name>
<dbReference type="GO" id="GO:0016020">
    <property type="term" value="C:membrane"/>
    <property type="evidence" value="ECO:0007669"/>
    <property type="project" value="TreeGrafter"/>
</dbReference>
<dbReference type="InterPro" id="IPR022812">
    <property type="entry name" value="Dynamin"/>
</dbReference>
<feature type="region of interest" description="Disordered" evidence="3">
    <location>
        <begin position="425"/>
        <end position="448"/>
    </location>
</feature>
<dbReference type="GO" id="GO:0048312">
    <property type="term" value="P:intracellular distribution of mitochondria"/>
    <property type="evidence" value="ECO:0007669"/>
    <property type="project" value="TreeGrafter"/>
</dbReference>
<keyword evidence="2" id="KW-0342">GTP-binding</keyword>
<dbReference type="PROSITE" id="PS51388">
    <property type="entry name" value="GED"/>
    <property type="match status" value="1"/>
</dbReference>
<evidence type="ECO:0000256" key="1">
    <source>
        <dbReference type="ARBA" id="ARBA00022741"/>
    </source>
</evidence>
<dbReference type="PRINTS" id="PR00195">
    <property type="entry name" value="DYNAMIN"/>
</dbReference>
<dbReference type="PANTHER" id="PTHR11566">
    <property type="entry name" value="DYNAMIN"/>
    <property type="match status" value="1"/>
</dbReference>
<dbReference type="EMBL" id="JAQQWP010000008">
    <property type="protein sequence ID" value="KAK8105032.1"/>
    <property type="molecule type" value="Genomic_DNA"/>
</dbReference>
<evidence type="ECO:0000313" key="7">
    <source>
        <dbReference type="Proteomes" id="UP001392437"/>
    </source>
</evidence>
<dbReference type="Proteomes" id="UP001392437">
    <property type="component" value="Unassembled WGS sequence"/>
</dbReference>
<dbReference type="GO" id="GO:0005874">
    <property type="term" value="C:microtubule"/>
    <property type="evidence" value="ECO:0007669"/>
    <property type="project" value="TreeGrafter"/>
</dbReference>
<dbReference type="SMART" id="SM00053">
    <property type="entry name" value="DYNc"/>
    <property type="match status" value="1"/>
</dbReference>
<evidence type="ECO:0000256" key="2">
    <source>
        <dbReference type="ARBA" id="ARBA00023134"/>
    </source>
</evidence>
<dbReference type="Pfam" id="PF02212">
    <property type="entry name" value="GED"/>
    <property type="match status" value="1"/>
</dbReference>
<feature type="compositionally biased region" description="Basic and acidic residues" evidence="3">
    <location>
        <begin position="428"/>
        <end position="441"/>
    </location>
</feature>
<feature type="compositionally biased region" description="Low complexity" evidence="3">
    <location>
        <begin position="793"/>
        <end position="805"/>
    </location>
</feature>
<dbReference type="CDD" id="cd08771">
    <property type="entry name" value="DLP_1"/>
    <property type="match status" value="1"/>
</dbReference>
<gene>
    <name evidence="6" type="ORF">PG999_008391</name>
</gene>
<comment type="caution">
    <text evidence="6">The sequence shown here is derived from an EMBL/GenBank/DDBJ whole genome shotgun (WGS) entry which is preliminary data.</text>
</comment>